<name>A0A3P8EUY3_9TREM</name>
<evidence type="ECO:0000313" key="1">
    <source>
        <dbReference type="EMBL" id="VDP50738.1"/>
    </source>
</evidence>
<protein>
    <submittedName>
        <fullName evidence="1">Uncharacterized protein</fullName>
    </submittedName>
</protein>
<dbReference type="AlphaFoldDB" id="A0A3P8EUY3"/>
<dbReference type="Proteomes" id="UP000277204">
    <property type="component" value="Unassembled WGS sequence"/>
</dbReference>
<keyword evidence="2" id="KW-1185">Reference proteome</keyword>
<accession>A0A3P8EUY3</accession>
<reference evidence="1 2" key="1">
    <citation type="submission" date="2018-11" db="EMBL/GenBank/DDBJ databases">
        <authorList>
            <consortium name="Pathogen Informatics"/>
        </authorList>
    </citation>
    <scope>NUCLEOTIDE SEQUENCE [LARGE SCALE GENOMIC DNA]</scope>
    <source>
        <strain evidence="1 2">Zambia</strain>
    </source>
</reference>
<organism evidence="1 2">
    <name type="scientific">Schistosoma margrebowiei</name>
    <dbReference type="NCBI Taxonomy" id="48269"/>
    <lineage>
        <taxon>Eukaryota</taxon>
        <taxon>Metazoa</taxon>
        <taxon>Spiralia</taxon>
        <taxon>Lophotrochozoa</taxon>
        <taxon>Platyhelminthes</taxon>
        <taxon>Trematoda</taxon>
        <taxon>Digenea</taxon>
        <taxon>Strigeidida</taxon>
        <taxon>Schistosomatoidea</taxon>
        <taxon>Schistosomatidae</taxon>
        <taxon>Schistosoma</taxon>
    </lineage>
</organism>
<gene>
    <name evidence="1" type="ORF">SMRZ_LOCUS24308</name>
</gene>
<dbReference type="EMBL" id="UZAI01020300">
    <property type="protein sequence ID" value="VDP50738.1"/>
    <property type="molecule type" value="Genomic_DNA"/>
</dbReference>
<sequence length="51" mass="5991">MRIVSWMSLHPRVDVHSGTRNHNLSLQTQSCYPLSYRYTKLTSPKRTKPMS</sequence>
<evidence type="ECO:0000313" key="2">
    <source>
        <dbReference type="Proteomes" id="UP000277204"/>
    </source>
</evidence>
<proteinExistence type="predicted"/>